<organism evidence="1 2">
    <name type="scientific">Hyalomma asiaticum</name>
    <name type="common">Tick</name>
    <dbReference type="NCBI Taxonomy" id="266040"/>
    <lineage>
        <taxon>Eukaryota</taxon>
        <taxon>Metazoa</taxon>
        <taxon>Ecdysozoa</taxon>
        <taxon>Arthropoda</taxon>
        <taxon>Chelicerata</taxon>
        <taxon>Arachnida</taxon>
        <taxon>Acari</taxon>
        <taxon>Parasitiformes</taxon>
        <taxon>Ixodida</taxon>
        <taxon>Ixodoidea</taxon>
        <taxon>Ixodidae</taxon>
        <taxon>Hyalomminae</taxon>
        <taxon>Hyalomma</taxon>
    </lineage>
</organism>
<comment type="caution">
    <text evidence="1">The sequence shown here is derived from an EMBL/GenBank/DDBJ whole genome shotgun (WGS) entry which is preliminary data.</text>
</comment>
<keyword evidence="2" id="KW-1185">Reference proteome</keyword>
<protein>
    <submittedName>
        <fullName evidence="1">Uncharacterized protein</fullName>
    </submittedName>
</protein>
<accession>A0ACB7S5L8</accession>
<evidence type="ECO:0000313" key="1">
    <source>
        <dbReference type="EMBL" id="KAH6930467.1"/>
    </source>
</evidence>
<reference evidence="1" key="1">
    <citation type="submission" date="2020-05" db="EMBL/GenBank/DDBJ databases">
        <title>Large-scale comparative analyses of tick genomes elucidate their genetic diversity and vector capacities.</title>
        <authorList>
            <person name="Jia N."/>
            <person name="Wang J."/>
            <person name="Shi W."/>
            <person name="Du L."/>
            <person name="Sun Y."/>
            <person name="Zhan W."/>
            <person name="Jiang J."/>
            <person name="Wang Q."/>
            <person name="Zhang B."/>
            <person name="Ji P."/>
            <person name="Sakyi L.B."/>
            <person name="Cui X."/>
            <person name="Yuan T."/>
            <person name="Jiang B."/>
            <person name="Yang W."/>
            <person name="Lam T.T.-Y."/>
            <person name="Chang Q."/>
            <person name="Ding S."/>
            <person name="Wang X."/>
            <person name="Zhu J."/>
            <person name="Ruan X."/>
            <person name="Zhao L."/>
            <person name="Wei J."/>
            <person name="Que T."/>
            <person name="Du C."/>
            <person name="Cheng J."/>
            <person name="Dai P."/>
            <person name="Han X."/>
            <person name="Huang E."/>
            <person name="Gao Y."/>
            <person name="Liu J."/>
            <person name="Shao H."/>
            <person name="Ye R."/>
            <person name="Li L."/>
            <person name="Wei W."/>
            <person name="Wang X."/>
            <person name="Wang C."/>
            <person name="Yang T."/>
            <person name="Huo Q."/>
            <person name="Li W."/>
            <person name="Guo W."/>
            <person name="Chen H."/>
            <person name="Zhou L."/>
            <person name="Ni X."/>
            <person name="Tian J."/>
            <person name="Zhou Y."/>
            <person name="Sheng Y."/>
            <person name="Liu T."/>
            <person name="Pan Y."/>
            <person name="Xia L."/>
            <person name="Li J."/>
            <person name="Zhao F."/>
            <person name="Cao W."/>
        </authorList>
    </citation>
    <scope>NUCLEOTIDE SEQUENCE</scope>
    <source>
        <strain evidence="1">Hyas-2018</strain>
    </source>
</reference>
<name>A0ACB7S5L8_HYAAI</name>
<sequence>MLCGGVGGLARRRVIRAAYFAQGRDGGLTSPFPLFFGSLDGSPFESRCPARDVIRAVSSSRPVLLLPCRRAEDSTAAHTDEACSDYEFTVVSSAPSLYLRAVRCAALLSQDFGATCFSLVYEPV</sequence>
<dbReference type="EMBL" id="CM023485">
    <property type="protein sequence ID" value="KAH6930467.1"/>
    <property type="molecule type" value="Genomic_DNA"/>
</dbReference>
<dbReference type="Proteomes" id="UP000821845">
    <property type="component" value="Chromosome 5"/>
</dbReference>
<evidence type="ECO:0000313" key="2">
    <source>
        <dbReference type="Proteomes" id="UP000821845"/>
    </source>
</evidence>
<gene>
    <name evidence="1" type="ORF">HPB50_013988</name>
</gene>
<proteinExistence type="predicted"/>